<dbReference type="GO" id="GO:0016787">
    <property type="term" value="F:hydrolase activity"/>
    <property type="evidence" value="ECO:0007669"/>
    <property type="project" value="UniProtKB-KW"/>
</dbReference>
<accession>A0A9X3NA31</accession>
<organism evidence="6 7">
    <name type="scientific">Solirubrobacter phytolaccae</name>
    <dbReference type="NCBI Taxonomy" id="1404360"/>
    <lineage>
        <taxon>Bacteria</taxon>
        <taxon>Bacillati</taxon>
        <taxon>Actinomycetota</taxon>
        <taxon>Thermoleophilia</taxon>
        <taxon>Solirubrobacterales</taxon>
        <taxon>Solirubrobacteraceae</taxon>
        <taxon>Solirubrobacter</taxon>
    </lineage>
</organism>
<keyword evidence="2" id="KW-0255">Endonuclease</keyword>
<dbReference type="PANTHER" id="PTHR12302">
    <property type="entry name" value="EBNA2 BINDING PROTEIN P100"/>
    <property type="match status" value="1"/>
</dbReference>
<dbReference type="InterPro" id="IPR008613">
    <property type="entry name" value="Excalibur_Ca-bd_domain"/>
</dbReference>
<dbReference type="InterPro" id="IPR016071">
    <property type="entry name" value="Staphylococal_nuclease_OB-fold"/>
</dbReference>
<keyword evidence="4" id="KW-0732">Signal</keyword>
<dbReference type="PROSITE" id="PS50830">
    <property type="entry name" value="TNASE_3"/>
    <property type="match status" value="1"/>
</dbReference>
<evidence type="ECO:0000313" key="7">
    <source>
        <dbReference type="Proteomes" id="UP001147653"/>
    </source>
</evidence>
<dbReference type="GO" id="GO:0004519">
    <property type="term" value="F:endonuclease activity"/>
    <property type="evidence" value="ECO:0007669"/>
    <property type="project" value="UniProtKB-KW"/>
</dbReference>
<evidence type="ECO:0000313" key="6">
    <source>
        <dbReference type="EMBL" id="MDA0178902.1"/>
    </source>
</evidence>
<evidence type="ECO:0000259" key="5">
    <source>
        <dbReference type="PROSITE" id="PS50830"/>
    </source>
</evidence>
<dbReference type="Gene3D" id="2.40.50.90">
    <property type="match status" value="1"/>
</dbReference>
<dbReference type="PANTHER" id="PTHR12302:SF3">
    <property type="entry name" value="SERINE_THREONINE-PROTEIN KINASE 31"/>
    <property type="match status" value="1"/>
</dbReference>
<evidence type="ECO:0000256" key="4">
    <source>
        <dbReference type="SAM" id="SignalP"/>
    </source>
</evidence>
<dbReference type="PROSITE" id="PS01123">
    <property type="entry name" value="TNASE_1"/>
    <property type="match status" value="1"/>
</dbReference>
<dbReference type="InterPro" id="IPR002071">
    <property type="entry name" value="Thermonucl_AS"/>
</dbReference>
<evidence type="ECO:0000256" key="1">
    <source>
        <dbReference type="ARBA" id="ARBA00022722"/>
    </source>
</evidence>
<dbReference type="Proteomes" id="UP001147653">
    <property type="component" value="Unassembled WGS sequence"/>
</dbReference>
<dbReference type="SMART" id="SM00318">
    <property type="entry name" value="SNc"/>
    <property type="match status" value="1"/>
</dbReference>
<dbReference type="EMBL" id="JAPDDP010000002">
    <property type="protein sequence ID" value="MDA0178902.1"/>
    <property type="molecule type" value="Genomic_DNA"/>
</dbReference>
<dbReference type="Pfam" id="PF05901">
    <property type="entry name" value="Excalibur"/>
    <property type="match status" value="1"/>
</dbReference>
<dbReference type="SMART" id="SM00894">
    <property type="entry name" value="Excalibur"/>
    <property type="match status" value="1"/>
</dbReference>
<name>A0A9X3NA31_9ACTN</name>
<proteinExistence type="predicted"/>
<keyword evidence="7" id="KW-1185">Reference proteome</keyword>
<gene>
    <name evidence="6" type="ORF">OJ997_01240</name>
</gene>
<feature type="domain" description="TNase-like" evidence="5">
    <location>
        <begin position="77"/>
        <end position="212"/>
    </location>
</feature>
<dbReference type="InterPro" id="IPR035437">
    <property type="entry name" value="SNase_OB-fold_sf"/>
</dbReference>
<dbReference type="PROSITE" id="PS51257">
    <property type="entry name" value="PROKAR_LIPOPROTEIN"/>
    <property type="match status" value="1"/>
</dbReference>
<sequence length="221" mass="23378">MARARRARRPAALAALALALAGCADLDATADRNCSDFTSQREAQTWHEDHPQAGLDADGNGYACESLAGPARAAGSAARRARVIRVVDGDTIKVELDGGRLDTVRLVGIDTPESKRPQTPVECGSKKAASTLRRLVEGRDVLLRRDATQDAVDKYGRALAYVEADGKDAGEAMVASGWAKPYVYGGVEFTRVGAYRAALREAAARRAGVHGSCGGDFHRAA</sequence>
<feature type="signal peptide" evidence="4">
    <location>
        <begin position="1"/>
        <end position="30"/>
    </location>
</feature>
<keyword evidence="3" id="KW-0378">Hydrolase</keyword>
<evidence type="ECO:0000256" key="3">
    <source>
        <dbReference type="ARBA" id="ARBA00022801"/>
    </source>
</evidence>
<dbReference type="SUPFAM" id="SSF50199">
    <property type="entry name" value="Staphylococcal nuclease"/>
    <property type="match status" value="1"/>
</dbReference>
<dbReference type="RefSeq" id="WP_270023168.1">
    <property type="nucleotide sequence ID" value="NZ_JAPDDP010000002.1"/>
</dbReference>
<reference evidence="6" key="1">
    <citation type="submission" date="2022-10" db="EMBL/GenBank/DDBJ databases">
        <title>The WGS of Solirubrobacter phytolaccae KCTC 29190.</title>
        <authorList>
            <person name="Jiang Z."/>
        </authorList>
    </citation>
    <scope>NUCLEOTIDE SEQUENCE</scope>
    <source>
        <strain evidence="6">KCTC 29190</strain>
    </source>
</reference>
<evidence type="ECO:0000256" key="2">
    <source>
        <dbReference type="ARBA" id="ARBA00022759"/>
    </source>
</evidence>
<keyword evidence="1" id="KW-0540">Nuclease</keyword>
<dbReference type="AlphaFoldDB" id="A0A9X3NA31"/>
<dbReference type="Pfam" id="PF00565">
    <property type="entry name" value="SNase"/>
    <property type="match status" value="1"/>
</dbReference>
<protein>
    <submittedName>
        <fullName evidence="6">Thermonuclease family protein</fullName>
    </submittedName>
</protein>
<feature type="chain" id="PRO_5040850772" evidence="4">
    <location>
        <begin position="31"/>
        <end position="221"/>
    </location>
</feature>
<comment type="caution">
    <text evidence="6">The sequence shown here is derived from an EMBL/GenBank/DDBJ whole genome shotgun (WGS) entry which is preliminary data.</text>
</comment>
<dbReference type="GO" id="GO:0003676">
    <property type="term" value="F:nucleic acid binding"/>
    <property type="evidence" value="ECO:0007669"/>
    <property type="project" value="InterPro"/>
</dbReference>